<dbReference type="AlphaFoldDB" id="A0A654EWA3"/>
<protein>
    <recommendedName>
        <fullName evidence="3">Cystatin domain-containing protein</fullName>
    </recommendedName>
</protein>
<accession>A0A654EWA3</accession>
<dbReference type="PANTHER" id="PTHR31228:SF36">
    <property type="entry name" value="CYSTATIN_MONELLIN SUPERFAMILY PROTEIN"/>
    <property type="match status" value="1"/>
</dbReference>
<evidence type="ECO:0008006" key="3">
    <source>
        <dbReference type="Google" id="ProtNLM"/>
    </source>
</evidence>
<sequence length="216" mass="24930">MCDIDGSWVAWLEPAYLLWKPGGRGYVRPSCMTRTEEDKPELTPEEELALMTKQVNASDGFNIDFSSFLCVFNYHPAILHSDQFADDEFDTTEDLLKSLAQEALDDHNGRHGTEYEFVKVVKANFHFACAMMFLITFQVKDPYDDMVKLFQTRVRHGKHITTNYVFCRPKPNQGVKYFGIKKVVKRDIEQVVKSHVPKDVVKKQKLEDEPLCATRS</sequence>
<evidence type="ECO:0000313" key="2">
    <source>
        <dbReference type="Proteomes" id="UP000426265"/>
    </source>
</evidence>
<dbReference type="InterPro" id="IPR006525">
    <property type="entry name" value="Cystatin-related_pln"/>
</dbReference>
<dbReference type="Gene3D" id="3.10.450.10">
    <property type="match status" value="1"/>
</dbReference>
<name>A0A654EWA3_ARATH</name>
<dbReference type="Proteomes" id="UP000426265">
    <property type="component" value="Unassembled WGS sequence"/>
</dbReference>
<organism evidence="1 2">
    <name type="scientific">Arabidopsis thaliana</name>
    <name type="common">Mouse-ear cress</name>
    <dbReference type="NCBI Taxonomy" id="3702"/>
    <lineage>
        <taxon>Eukaryota</taxon>
        <taxon>Viridiplantae</taxon>
        <taxon>Streptophyta</taxon>
        <taxon>Embryophyta</taxon>
        <taxon>Tracheophyta</taxon>
        <taxon>Spermatophyta</taxon>
        <taxon>Magnoliopsida</taxon>
        <taxon>eudicotyledons</taxon>
        <taxon>Gunneridae</taxon>
        <taxon>Pentapetalae</taxon>
        <taxon>rosids</taxon>
        <taxon>malvids</taxon>
        <taxon>Brassicales</taxon>
        <taxon>Brassicaceae</taxon>
        <taxon>Camelineae</taxon>
        <taxon>Arabidopsis</taxon>
    </lineage>
</organism>
<dbReference type="SUPFAM" id="SSF54403">
    <property type="entry name" value="Cystatin/monellin"/>
    <property type="match status" value="1"/>
</dbReference>
<evidence type="ECO:0000313" key="1">
    <source>
        <dbReference type="EMBL" id="VYS49851.1"/>
    </source>
</evidence>
<reference evidence="1 2" key="1">
    <citation type="submission" date="2019-11" db="EMBL/GenBank/DDBJ databases">
        <authorList>
            <person name="Jiao W.-B."/>
            <person name="Schneeberger K."/>
        </authorList>
    </citation>
    <scope>NUCLEOTIDE SEQUENCE [LARGE SCALE GENOMIC DNA]</scope>
    <source>
        <strain evidence="2">cv. An-1</strain>
    </source>
</reference>
<proteinExistence type="predicted"/>
<dbReference type="EMBL" id="CACRSJ010000104">
    <property type="protein sequence ID" value="VYS49851.1"/>
    <property type="molecule type" value="Genomic_DNA"/>
</dbReference>
<gene>
    <name evidence="1" type="ORF">AN1_LOCUS5324</name>
</gene>
<dbReference type="PANTHER" id="PTHR31228">
    <property type="entry name" value="CYSTATIN/MONELLIN SUPERFAMILY PROTEIN"/>
    <property type="match status" value="1"/>
</dbReference>
<dbReference type="NCBIfam" id="TIGR01638">
    <property type="entry name" value="Atha_cystat_rel"/>
    <property type="match status" value="1"/>
</dbReference>
<dbReference type="ExpressionAtlas" id="A0A654EWA3">
    <property type="expression patterns" value="baseline and differential"/>
</dbReference>
<dbReference type="InterPro" id="IPR046350">
    <property type="entry name" value="Cystatin_sf"/>
</dbReference>